<evidence type="ECO:0000256" key="4">
    <source>
        <dbReference type="ARBA" id="ARBA00023186"/>
    </source>
</evidence>
<dbReference type="SUPFAM" id="SSF69737">
    <property type="entry name" value="Urease metallochaperone UreE, C-terminal domain"/>
    <property type="match status" value="1"/>
</dbReference>
<dbReference type="AlphaFoldDB" id="A0A1H7SIN5"/>
<dbReference type="GO" id="GO:0051082">
    <property type="term" value="F:unfolded protein binding"/>
    <property type="evidence" value="ECO:0007669"/>
    <property type="project" value="UniProtKB-UniRule"/>
</dbReference>
<evidence type="ECO:0000259" key="6">
    <source>
        <dbReference type="SMART" id="SM00988"/>
    </source>
</evidence>
<gene>
    <name evidence="5" type="primary">ureE</name>
    <name evidence="7" type="ORF">SAMN04488505_102945</name>
</gene>
<dbReference type="HAMAP" id="MF_00822">
    <property type="entry name" value="UreE"/>
    <property type="match status" value="1"/>
</dbReference>
<dbReference type="Pfam" id="PF02814">
    <property type="entry name" value="UreE_N"/>
    <property type="match status" value="1"/>
</dbReference>
<dbReference type="CDD" id="cd00571">
    <property type="entry name" value="UreE"/>
    <property type="match status" value="1"/>
</dbReference>
<dbReference type="STRING" id="573321.SAMN04488505_102945"/>
<dbReference type="GO" id="GO:0065003">
    <property type="term" value="P:protein-containing complex assembly"/>
    <property type="evidence" value="ECO:0007669"/>
    <property type="project" value="InterPro"/>
</dbReference>
<dbReference type="Gene3D" id="3.30.70.790">
    <property type="entry name" value="UreE, C-terminal domain"/>
    <property type="match status" value="1"/>
</dbReference>
<dbReference type="Gene3D" id="2.60.260.20">
    <property type="entry name" value="Urease metallochaperone UreE, N-terminal domain"/>
    <property type="match status" value="1"/>
</dbReference>
<dbReference type="NCBIfam" id="NF009754">
    <property type="entry name" value="PRK13261.1-6"/>
    <property type="match status" value="1"/>
</dbReference>
<dbReference type="SUPFAM" id="SSF69287">
    <property type="entry name" value="Urease metallochaperone UreE, N-terminal domain"/>
    <property type="match status" value="1"/>
</dbReference>
<name>A0A1H7SIN5_9BACT</name>
<dbReference type="GO" id="GO:0005737">
    <property type="term" value="C:cytoplasm"/>
    <property type="evidence" value="ECO:0007669"/>
    <property type="project" value="UniProtKB-SubCell"/>
</dbReference>
<dbReference type="InterPro" id="IPR036118">
    <property type="entry name" value="UreE_N_sf"/>
</dbReference>
<dbReference type="Proteomes" id="UP000198984">
    <property type="component" value="Unassembled WGS sequence"/>
</dbReference>
<proteinExistence type="inferred from homology"/>
<evidence type="ECO:0000256" key="2">
    <source>
        <dbReference type="ARBA" id="ARBA00022490"/>
    </source>
</evidence>
<evidence type="ECO:0000313" key="7">
    <source>
        <dbReference type="EMBL" id="SEL72298.1"/>
    </source>
</evidence>
<keyword evidence="2 5" id="KW-0963">Cytoplasm</keyword>
<dbReference type="GO" id="GO:0019627">
    <property type="term" value="P:urea metabolic process"/>
    <property type="evidence" value="ECO:0007669"/>
    <property type="project" value="InterPro"/>
</dbReference>
<dbReference type="GO" id="GO:0006457">
    <property type="term" value="P:protein folding"/>
    <property type="evidence" value="ECO:0007669"/>
    <property type="project" value="InterPro"/>
</dbReference>
<keyword evidence="8" id="KW-1185">Reference proteome</keyword>
<organism evidence="7 8">
    <name type="scientific">Chitinophaga rupis</name>
    <dbReference type="NCBI Taxonomy" id="573321"/>
    <lineage>
        <taxon>Bacteria</taxon>
        <taxon>Pseudomonadati</taxon>
        <taxon>Bacteroidota</taxon>
        <taxon>Chitinophagia</taxon>
        <taxon>Chitinophagales</taxon>
        <taxon>Chitinophagaceae</taxon>
        <taxon>Chitinophaga</taxon>
    </lineage>
</organism>
<comment type="subcellular location">
    <subcellularLocation>
        <location evidence="1 5">Cytoplasm</location>
    </subcellularLocation>
</comment>
<evidence type="ECO:0000256" key="1">
    <source>
        <dbReference type="ARBA" id="ARBA00004496"/>
    </source>
</evidence>
<dbReference type="InterPro" id="IPR007864">
    <property type="entry name" value="UreE_C_dom"/>
</dbReference>
<comment type="similarity">
    <text evidence="5">Belongs to the UreE family.</text>
</comment>
<dbReference type="Pfam" id="PF05194">
    <property type="entry name" value="UreE_C"/>
    <property type="match status" value="1"/>
</dbReference>
<dbReference type="GO" id="GO:0016151">
    <property type="term" value="F:nickel cation binding"/>
    <property type="evidence" value="ECO:0007669"/>
    <property type="project" value="UniProtKB-UniRule"/>
</dbReference>
<feature type="domain" description="UreE urease accessory N-terminal" evidence="6">
    <location>
        <begin position="15"/>
        <end position="79"/>
    </location>
</feature>
<evidence type="ECO:0000313" key="8">
    <source>
        <dbReference type="Proteomes" id="UP000198984"/>
    </source>
</evidence>
<accession>A0A1H7SIN5</accession>
<dbReference type="EMBL" id="FOBB01000002">
    <property type="protein sequence ID" value="SEL72298.1"/>
    <property type="molecule type" value="Genomic_DNA"/>
</dbReference>
<dbReference type="InterPro" id="IPR004029">
    <property type="entry name" value="UreE_N"/>
</dbReference>
<protein>
    <recommendedName>
        <fullName evidence="5">Urease accessory protein UreE</fullName>
    </recommendedName>
</protein>
<sequence>MRCGAHTVYMIIEDVIGNIGTLSIGSRQTDLLQLQWYETTRRIQRRQTVSGREIALRLLKQGQRLQQGDVVWMDDTTAVVVDILPCKVIVVTPASMLEMGTICYEIGNKHLPVFIQDNEVLIPMEEPLYRWLESAGYKPLKATRKLTNMLRSNVTPHSHGGSGETLFQKIMNLTK</sequence>
<keyword evidence="3 5" id="KW-0533">Nickel</keyword>
<dbReference type="InterPro" id="IPR012406">
    <property type="entry name" value="UreE"/>
</dbReference>
<evidence type="ECO:0000256" key="3">
    <source>
        <dbReference type="ARBA" id="ARBA00022596"/>
    </source>
</evidence>
<evidence type="ECO:0000256" key="5">
    <source>
        <dbReference type="HAMAP-Rule" id="MF_00822"/>
    </source>
</evidence>
<dbReference type="SMART" id="SM00988">
    <property type="entry name" value="UreE_N"/>
    <property type="match status" value="1"/>
</dbReference>
<comment type="function">
    <text evidence="5">Involved in urease metallocenter assembly. Binds nickel. Probably functions as a nickel donor during metallocenter assembly.</text>
</comment>
<dbReference type="PIRSF" id="PIRSF036402">
    <property type="entry name" value="Ureas_acces_UreE"/>
    <property type="match status" value="1"/>
</dbReference>
<keyword evidence="4 5" id="KW-0143">Chaperone</keyword>
<reference evidence="7 8" key="1">
    <citation type="submission" date="2016-10" db="EMBL/GenBank/DDBJ databases">
        <authorList>
            <person name="de Groot N.N."/>
        </authorList>
    </citation>
    <scope>NUCLEOTIDE SEQUENCE [LARGE SCALE GENOMIC DNA]</scope>
    <source>
        <strain evidence="7 8">DSM 21039</strain>
    </source>
</reference>